<dbReference type="RefSeq" id="XP_071902706.1">
    <property type="nucleotide sequence ID" value="XM_072046605.1"/>
</dbReference>
<gene>
    <name evidence="3" type="primary">LOC140005597</name>
</gene>
<proteinExistence type="predicted"/>
<sequence>MDQLTNMYRNVKVQLGQIANAVNNRNQGDLLSKIEVNPREHAKAITLHSGKEVGELPVVECERECEGRENKRLNELGEDSKKVKGKEKVKENESQIGDTTPIPPPVPFPQRLKPSRNDKEFEKFVNIFKQLNINIPFVDAILQIPSYTKFLKEIMTKKRKLVDSETIVLTEKCSASIQNKLPPKLKDPGSFTVSCTIEKDVNVSIILGRPFLATTGLQEEQVEEMTEFLQAQVPYKRRNAYEELGLYKEIPPPSCEQAPWLDLKSLPKHLKYAFVREKETLPVIVNSALDEE</sequence>
<evidence type="ECO:0008006" key="4">
    <source>
        <dbReference type="Google" id="ProtNLM"/>
    </source>
</evidence>
<organism evidence="2 3">
    <name type="scientific">Coffea arabica</name>
    <name type="common">Arabian coffee</name>
    <dbReference type="NCBI Taxonomy" id="13443"/>
    <lineage>
        <taxon>Eukaryota</taxon>
        <taxon>Viridiplantae</taxon>
        <taxon>Streptophyta</taxon>
        <taxon>Embryophyta</taxon>
        <taxon>Tracheophyta</taxon>
        <taxon>Spermatophyta</taxon>
        <taxon>Magnoliopsida</taxon>
        <taxon>eudicotyledons</taxon>
        <taxon>Gunneridae</taxon>
        <taxon>Pentapetalae</taxon>
        <taxon>asterids</taxon>
        <taxon>lamiids</taxon>
        <taxon>Gentianales</taxon>
        <taxon>Rubiaceae</taxon>
        <taxon>Ixoroideae</taxon>
        <taxon>Gardenieae complex</taxon>
        <taxon>Bertiereae - Coffeeae clade</taxon>
        <taxon>Coffeeae</taxon>
        <taxon>Coffea</taxon>
    </lineage>
</organism>
<dbReference type="Proteomes" id="UP001652660">
    <property type="component" value="Chromosome 1c"/>
</dbReference>
<dbReference type="PANTHER" id="PTHR33067">
    <property type="entry name" value="RNA-DIRECTED DNA POLYMERASE-RELATED"/>
    <property type="match status" value="1"/>
</dbReference>
<dbReference type="PANTHER" id="PTHR33067:SF31">
    <property type="entry name" value="RNA-DIRECTED DNA POLYMERASE"/>
    <property type="match status" value="1"/>
</dbReference>
<protein>
    <recommendedName>
        <fullName evidence="4">Reverse transcriptase domain-containing protein</fullName>
    </recommendedName>
</protein>
<name>A0ABM4U5Y9_COFAR</name>
<dbReference type="GeneID" id="140005597"/>
<feature type="region of interest" description="Disordered" evidence="1">
    <location>
        <begin position="76"/>
        <end position="114"/>
    </location>
</feature>
<reference evidence="3" key="2">
    <citation type="submission" date="2025-08" db="UniProtKB">
        <authorList>
            <consortium name="RefSeq"/>
        </authorList>
    </citation>
    <scope>IDENTIFICATION</scope>
    <source>
        <tissue evidence="3">Leaves</tissue>
    </source>
</reference>
<evidence type="ECO:0000313" key="2">
    <source>
        <dbReference type="Proteomes" id="UP001652660"/>
    </source>
</evidence>
<evidence type="ECO:0000256" key="1">
    <source>
        <dbReference type="SAM" id="MobiDB-lite"/>
    </source>
</evidence>
<keyword evidence="2" id="KW-1185">Reference proteome</keyword>
<accession>A0ABM4U5Y9</accession>
<reference evidence="2" key="1">
    <citation type="journal article" date="2025" name="Foods">
        <title>Unveiling the Microbial Signatures of Arabica Coffee Cherries: Insights into Ripeness Specific Diversity, Functional Traits, and Implications for Quality and Safety.</title>
        <authorList>
            <consortium name="RefSeq"/>
            <person name="Tenea G.N."/>
            <person name="Cifuentes V."/>
            <person name="Reyes P."/>
            <person name="Cevallos-Vallejos M."/>
        </authorList>
    </citation>
    <scope>NUCLEOTIDE SEQUENCE [LARGE SCALE GENOMIC DNA]</scope>
</reference>
<evidence type="ECO:0000313" key="3">
    <source>
        <dbReference type="RefSeq" id="XP_071902706.1"/>
    </source>
</evidence>
<feature type="compositionally biased region" description="Basic and acidic residues" evidence="1">
    <location>
        <begin position="76"/>
        <end position="93"/>
    </location>
</feature>